<dbReference type="InterPro" id="IPR017946">
    <property type="entry name" value="PLC-like_Pdiesterase_TIM-brl"/>
</dbReference>
<keyword evidence="2" id="KW-1185">Reference proteome</keyword>
<protein>
    <submittedName>
        <fullName evidence="1">Uncharacterized protein</fullName>
    </submittedName>
</protein>
<name>A0ABR2K9D6_9EUKA</name>
<evidence type="ECO:0000313" key="1">
    <source>
        <dbReference type="EMBL" id="KAK8887473.1"/>
    </source>
</evidence>
<sequence length="153" mass="18052">MQIYEAHTATNNTRTFTETMQSYIEEYEEFFYLEENSPSLDLVRGKIVLFRRYDPTSSPQGNFLDFVDNAIFTSNTTIVARIQDCYHVSSLFDRSTKWNNFLYLLNESIQNKDENKLKINWNNLMLSLITLHLKLDTSLKLLNRTLSFCIEKP</sequence>
<dbReference type="Gene3D" id="3.20.20.190">
    <property type="entry name" value="Phosphatidylinositol (PI) phosphodiesterase"/>
    <property type="match status" value="1"/>
</dbReference>
<proteinExistence type="predicted"/>
<evidence type="ECO:0000313" key="2">
    <source>
        <dbReference type="Proteomes" id="UP001470230"/>
    </source>
</evidence>
<dbReference type="Proteomes" id="UP001470230">
    <property type="component" value="Unassembled WGS sequence"/>
</dbReference>
<gene>
    <name evidence="1" type="ORF">M9Y10_038518</name>
</gene>
<accession>A0ABR2K9D6</accession>
<organism evidence="1 2">
    <name type="scientific">Tritrichomonas musculus</name>
    <dbReference type="NCBI Taxonomy" id="1915356"/>
    <lineage>
        <taxon>Eukaryota</taxon>
        <taxon>Metamonada</taxon>
        <taxon>Parabasalia</taxon>
        <taxon>Tritrichomonadida</taxon>
        <taxon>Tritrichomonadidae</taxon>
        <taxon>Tritrichomonas</taxon>
    </lineage>
</organism>
<dbReference type="EMBL" id="JAPFFF010000006">
    <property type="protein sequence ID" value="KAK8887473.1"/>
    <property type="molecule type" value="Genomic_DNA"/>
</dbReference>
<reference evidence="1 2" key="1">
    <citation type="submission" date="2024-04" db="EMBL/GenBank/DDBJ databases">
        <title>Tritrichomonas musculus Genome.</title>
        <authorList>
            <person name="Alves-Ferreira E."/>
            <person name="Grigg M."/>
            <person name="Lorenzi H."/>
            <person name="Galac M."/>
        </authorList>
    </citation>
    <scope>NUCLEOTIDE SEQUENCE [LARGE SCALE GENOMIC DNA]</scope>
    <source>
        <strain evidence="1 2">EAF2021</strain>
    </source>
</reference>
<comment type="caution">
    <text evidence="1">The sequence shown here is derived from an EMBL/GenBank/DDBJ whole genome shotgun (WGS) entry which is preliminary data.</text>
</comment>